<sequence length="417" mass="48480">MAASFESFTLLHVPRDQNEKVDLLARLASTQRKEQQRSVIHESLNTLTVDRQEVQCTEARKTWMDPLTTYLKEERLPKDSVVAKKMLTESSKYVLIGQHLYRWGFSFPLLRCMDEDEATYVIKEVHEGVCGTYIGGWALASKIARIGYYWPTLRSDYMNYVKRCDKCQRFVEAHKAPSGPLHSVTSPWPFYKWGIDILGPFPVAPGQLKFLIMVADYFTKWVEVEPVAAITSKRVKRFMATAKFCEDLKIKQLFTSIEHPQANGQRQLEEAKGRWPEELPQVLWSYHTTPHSTTNETPFRSTFGLKAMIPIEIREPSPWVALYELTKNKEEEIAHIREYATKARAARKHDRRIVPHGFEAQGLVLRKVTQKAESNKLTPIWEGPFRIVEEIGRGAYRLEHLDGWRVDESYFIHFMWA</sequence>
<dbReference type="SUPFAM" id="SSF53098">
    <property type="entry name" value="Ribonuclease H-like"/>
    <property type="match status" value="1"/>
</dbReference>
<dbReference type="AlphaFoldDB" id="A0A371E9G1"/>
<name>A0A371E9G1_MUCPR</name>
<dbReference type="PANTHER" id="PTHR48475">
    <property type="entry name" value="RIBONUCLEASE H"/>
    <property type="match status" value="1"/>
</dbReference>
<dbReference type="Pfam" id="PF17921">
    <property type="entry name" value="Integrase_H2C2"/>
    <property type="match status" value="1"/>
</dbReference>
<protein>
    <submittedName>
        <fullName evidence="2">Gypsy retrotransposon integrase-like protein 1</fullName>
    </submittedName>
</protein>
<dbReference type="Gene3D" id="1.10.340.70">
    <property type="match status" value="1"/>
</dbReference>
<evidence type="ECO:0000259" key="1">
    <source>
        <dbReference type="Pfam" id="PF17921"/>
    </source>
</evidence>
<dbReference type="InterPro" id="IPR041588">
    <property type="entry name" value="Integrase_H2C2"/>
</dbReference>
<dbReference type="GO" id="GO:0003676">
    <property type="term" value="F:nucleic acid binding"/>
    <property type="evidence" value="ECO:0007669"/>
    <property type="project" value="InterPro"/>
</dbReference>
<organism evidence="2 3">
    <name type="scientific">Mucuna pruriens</name>
    <name type="common">Velvet bean</name>
    <name type="synonym">Dolichos pruriens</name>
    <dbReference type="NCBI Taxonomy" id="157652"/>
    <lineage>
        <taxon>Eukaryota</taxon>
        <taxon>Viridiplantae</taxon>
        <taxon>Streptophyta</taxon>
        <taxon>Embryophyta</taxon>
        <taxon>Tracheophyta</taxon>
        <taxon>Spermatophyta</taxon>
        <taxon>Magnoliopsida</taxon>
        <taxon>eudicotyledons</taxon>
        <taxon>Gunneridae</taxon>
        <taxon>Pentapetalae</taxon>
        <taxon>rosids</taxon>
        <taxon>fabids</taxon>
        <taxon>Fabales</taxon>
        <taxon>Fabaceae</taxon>
        <taxon>Papilionoideae</taxon>
        <taxon>50 kb inversion clade</taxon>
        <taxon>NPAAA clade</taxon>
        <taxon>indigoferoid/millettioid clade</taxon>
        <taxon>Phaseoleae</taxon>
        <taxon>Mucuna</taxon>
    </lineage>
</organism>
<dbReference type="EMBL" id="QJKJ01015360">
    <property type="protein sequence ID" value="RDX62653.1"/>
    <property type="molecule type" value="Genomic_DNA"/>
</dbReference>
<feature type="non-terminal residue" evidence="2">
    <location>
        <position position="1"/>
    </location>
</feature>
<reference evidence="2" key="1">
    <citation type="submission" date="2018-05" db="EMBL/GenBank/DDBJ databases">
        <title>Draft genome of Mucuna pruriens seed.</title>
        <authorList>
            <person name="Nnadi N.E."/>
            <person name="Vos R."/>
            <person name="Hasami M.H."/>
            <person name="Devisetty U.K."/>
            <person name="Aguiy J.C."/>
        </authorList>
    </citation>
    <scope>NUCLEOTIDE SEQUENCE [LARGE SCALE GENOMIC DNA]</scope>
    <source>
        <strain evidence="2">JCA_2017</strain>
    </source>
</reference>
<dbReference type="InterPro" id="IPR036397">
    <property type="entry name" value="RNaseH_sf"/>
</dbReference>
<keyword evidence="3" id="KW-1185">Reference proteome</keyword>
<evidence type="ECO:0000313" key="2">
    <source>
        <dbReference type="EMBL" id="RDX62653.1"/>
    </source>
</evidence>
<feature type="domain" description="Integrase zinc-binding" evidence="1">
    <location>
        <begin position="116"/>
        <end position="169"/>
    </location>
</feature>
<gene>
    <name evidence="2" type="primary">GIN1</name>
    <name evidence="2" type="ORF">CR513_58990</name>
</gene>
<comment type="caution">
    <text evidence="2">The sequence shown here is derived from an EMBL/GenBank/DDBJ whole genome shotgun (WGS) entry which is preliminary data.</text>
</comment>
<dbReference type="Proteomes" id="UP000257109">
    <property type="component" value="Unassembled WGS sequence"/>
</dbReference>
<dbReference type="Gene3D" id="3.30.420.10">
    <property type="entry name" value="Ribonuclease H-like superfamily/Ribonuclease H"/>
    <property type="match status" value="1"/>
</dbReference>
<dbReference type="InterPro" id="IPR012337">
    <property type="entry name" value="RNaseH-like_sf"/>
</dbReference>
<dbReference type="PANTHER" id="PTHR48475:SF2">
    <property type="entry name" value="RIBONUCLEASE H"/>
    <property type="match status" value="1"/>
</dbReference>
<accession>A0A371E9G1</accession>
<evidence type="ECO:0000313" key="3">
    <source>
        <dbReference type="Proteomes" id="UP000257109"/>
    </source>
</evidence>
<dbReference type="OrthoDB" id="2016337at2759"/>
<proteinExistence type="predicted"/>